<dbReference type="GO" id="GO:0004673">
    <property type="term" value="F:protein histidine kinase activity"/>
    <property type="evidence" value="ECO:0007669"/>
    <property type="project" value="UniProtKB-EC"/>
</dbReference>
<evidence type="ECO:0000256" key="3">
    <source>
        <dbReference type="ARBA" id="ARBA00022553"/>
    </source>
</evidence>
<dbReference type="Gene3D" id="3.30.565.10">
    <property type="entry name" value="Histidine kinase-like ATPase, C-terminal domain"/>
    <property type="match status" value="1"/>
</dbReference>
<dbReference type="PROSITE" id="PS50109">
    <property type="entry name" value="HIS_KIN"/>
    <property type="match status" value="1"/>
</dbReference>
<evidence type="ECO:0000313" key="11">
    <source>
        <dbReference type="EMBL" id="EOT73577.1"/>
    </source>
</evidence>
<gene>
    <name evidence="11" type="ORF">I586_00571</name>
    <name evidence="10" type="ORF">UAY_01296</name>
</gene>
<dbReference type="STRING" id="155617.RV09_GL000537"/>
<dbReference type="EMBL" id="AJAS01000013">
    <property type="protein sequence ID" value="EOI01888.1"/>
    <property type="molecule type" value="Genomic_DNA"/>
</dbReference>
<evidence type="ECO:0000256" key="8">
    <source>
        <dbReference type="ARBA" id="ARBA00023012"/>
    </source>
</evidence>
<evidence type="ECO:0000256" key="5">
    <source>
        <dbReference type="ARBA" id="ARBA00022741"/>
    </source>
</evidence>
<dbReference type="Pfam" id="PF02518">
    <property type="entry name" value="HATPase_c"/>
    <property type="match status" value="1"/>
</dbReference>
<keyword evidence="13" id="KW-1185">Reference proteome</keyword>
<sequence length="472" mass="54676">MINSMQQIKKLCKEYTELSKEDINELITQANHILTRNLYPDNDVFIDVINELTGDAVVIFQREPLSKQSLYSKNIVGEKAQRKNEAAVYRTFETSLNTVGLLARSQENVMVRQRVYPIRNQRKNIGVVIVEDSVDEKMKNFLVAQSEAKNYQNIPIPITSKEFVTDNIDEGILIFNRKGYLVQMNRAAESYYHEFGYLEDILGMHYDNLSLDMSTFEQLNYLRSRNDVASSMEKEIKFGNLYFEMKYIFDEAEGTVIVIIHDVTEVRKKEAEISDKAVVIKEIHHRVKNNLQSVVSILSIQARRCQTDEAKKVLTESVYRIMAIARTHELLSKQLEDDISLKSVLDSVVENMHRCYENLYHITIDSEIETQLILESDTVVTIALVVNELIQNCYDHAFIDRKQGHIQVRVYEKNQYVNISIEDNGIGYQQNKKGQNNLGLQIVTSYVKEKLRGKLEITSSEQGTKTFFYFKK</sequence>
<dbReference type="Pfam" id="PF12282">
    <property type="entry name" value="GAF_PdtaS"/>
    <property type="match status" value="1"/>
</dbReference>
<dbReference type="Pfam" id="PF07568">
    <property type="entry name" value="HisKA_2"/>
    <property type="match status" value="1"/>
</dbReference>
<accession>R2T376</accession>
<comment type="catalytic activity">
    <reaction evidence="1">
        <text>ATP + protein L-histidine = ADP + protein N-phospho-L-histidine.</text>
        <dbReference type="EC" id="2.7.13.3"/>
    </reaction>
</comment>
<feature type="domain" description="Histidine kinase" evidence="9">
    <location>
        <begin position="282"/>
        <end position="472"/>
    </location>
</feature>
<protein>
    <recommendedName>
        <fullName evidence="2">histidine kinase</fullName>
        <ecNumber evidence="2">2.7.13.3</ecNumber>
    </recommendedName>
</protein>
<reference evidence="10 12" key="1">
    <citation type="submission" date="2013-02" db="EMBL/GenBank/DDBJ databases">
        <title>The Genome Sequence of Enterococcus moraviensis BAA-383.</title>
        <authorList>
            <consortium name="The Broad Institute Genome Sequencing Platform"/>
            <consortium name="The Broad Institute Genome Sequencing Center for Infectious Disease"/>
            <person name="Earl A.M."/>
            <person name="Gilmore M.S."/>
            <person name="Lebreton F."/>
            <person name="Walker B."/>
            <person name="Young S.K."/>
            <person name="Zeng Q."/>
            <person name="Gargeya S."/>
            <person name="Fitzgerald M."/>
            <person name="Haas B."/>
            <person name="Abouelleil A."/>
            <person name="Alvarado L."/>
            <person name="Arachchi H.M."/>
            <person name="Berlin A.M."/>
            <person name="Chapman S.B."/>
            <person name="Dewar J."/>
            <person name="Goldberg J."/>
            <person name="Griggs A."/>
            <person name="Gujja S."/>
            <person name="Hansen M."/>
            <person name="Howarth C."/>
            <person name="Imamovic A."/>
            <person name="Larimer J."/>
            <person name="McCowan C."/>
            <person name="Murphy C."/>
            <person name="Neiman D."/>
            <person name="Pearson M."/>
            <person name="Priest M."/>
            <person name="Roberts A."/>
            <person name="Saif S."/>
            <person name="Shea T."/>
            <person name="Sisk P."/>
            <person name="Sykes S."/>
            <person name="Wortman J."/>
            <person name="Nusbaum C."/>
            <person name="Birren B."/>
        </authorList>
    </citation>
    <scope>NUCLEOTIDE SEQUENCE [LARGE SCALE GENOMIC DNA]</scope>
    <source>
        <strain evidence="10 12">ATCC BAA-383</strain>
    </source>
</reference>
<dbReference type="PANTHER" id="PTHR41523:SF8">
    <property type="entry name" value="ETHYLENE RESPONSE SENSOR PROTEIN"/>
    <property type="match status" value="1"/>
</dbReference>
<dbReference type="EC" id="2.7.13.3" evidence="2"/>
<dbReference type="HOGENOM" id="CLU_045351_1_0_9"/>
<dbReference type="PATRIC" id="fig|1158609.3.peg.1255"/>
<dbReference type="Gene3D" id="3.30.450.20">
    <property type="entry name" value="PAS domain"/>
    <property type="match status" value="1"/>
</dbReference>
<evidence type="ECO:0000313" key="13">
    <source>
        <dbReference type="Proteomes" id="UP000014157"/>
    </source>
</evidence>
<dbReference type="InterPro" id="IPR038424">
    <property type="entry name" value="H_kinase_PdtaS_GAF_sf"/>
</dbReference>
<evidence type="ECO:0000259" key="9">
    <source>
        <dbReference type="PROSITE" id="PS50109"/>
    </source>
</evidence>
<dbReference type="InterPro" id="IPR005467">
    <property type="entry name" value="His_kinase_dom"/>
</dbReference>
<reference evidence="11 13" key="2">
    <citation type="submission" date="2013-03" db="EMBL/GenBank/DDBJ databases">
        <title>The Genome Sequence of Enterococcus moraviensis BAA-383 (PacBio/Illumina hybrid assembly).</title>
        <authorList>
            <consortium name="The Broad Institute Genomics Platform"/>
            <consortium name="The Broad Institute Genome Sequencing Center for Infectious Disease"/>
            <person name="Earl A."/>
            <person name="Russ C."/>
            <person name="Gilmore M."/>
            <person name="Surin D."/>
            <person name="Walker B."/>
            <person name="Young S."/>
            <person name="Zeng Q."/>
            <person name="Gargeya S."/>
            <person name="Fitzgerald M."/>
            <person name="Haas B."/>
            <person name="Abouelleil A."/>
            <person name="Allen A.W."/>
            <person name="Alvarado L."/>
            <person name="Arachchi H.M."/>
            <person name="Berlin A.M."/>
            <person name="Chapman S.B."/>
            <person name="Gainer-Dewar J."/>
            <person name="Goldberg J."/>
            <person name="Griggs A."/>
            <person name="Gujja S."/>
            <person name="Hansen M."/>
            <person name="Howarth C."/>
            <person name="Imamovic A."/>
            <person name="Ireland A."/>
            <person name="Larimer J."/>
            <person name="McCowan C."/>
            <person name="Murphy C."/>
            <person name="Pearson M."/>
            <person name="Poon T.W."/>
            <person name="Priest M."/>
            <person name="Roberts A."/>
            <person name="Saif S."/>
            <person name="Shea T."/>
            <person name="Sisk P."/>
            <person name="Sykes S."/>
            <person name="Wortman J."/>
            <person name="Nusbaum C."/>
            <person name="Birren B."/>
        </authorList>
    </citation>
    <scope>NUCLEOTIDE SEQUENCE [LARGE SCALE GENOMIC DNA]</scope>
    <source>
        <strain evidence="11 13">ATCC BAA-383</strain>
    </source>
</reference>
<keyword evidence="7" id="KW-0067">ATP-binding</keyword>
<organism evidence="10 12">
    <name type="scientific">Enterococcus moraviensis ATCC BAA-383</name>
    <dbReference type="NCBI Taxonomy" id="1158609"/>
    <lineage>
        <taxon>Bacteria</taxon>
        <taxon>Bacillati</taxon>
        <taxon>Bacillota</taxon>
        <taxon>Bacilli</taxon>
        <taxon>Lactobacillales</taxon>
        <taxon>Enterococcaceae</taxon>
        <taxon>Enterococcus</taxon>
    </lineage>
</organism>
<keyword evidence="8" id="KW-0902">Two-component regulatory system</keyword>
<dbReference type="Proteomes" id="UP000014157">
    <property type="component" value="Unassembled WGS sequence"/>
</dbReference>
<evidence type="ECO:0000313" key="12">
    <source>
        <dbReference type="Proteomes" id="UP000013781"/>
    </source>
</evidence>
<evidence type="ECO:0000256" key="7">
    <source>
        <dbReference type="ARBA" id="ARBA00022840"/>
    </source>
</evidence>
<keyword evidence="5" id="KW-0547">Nucleotide-binding</keyword>
<dbReference type="SUPFAM" id="SSF55874">
    <property type="entry name" value="ATPase domain of HSP90 chaperone/DNA topoisomerase II/histidine kinase"/>
    <property type="match status" value="1"/>
</dbReference>
<dbReference type="InterPro" id="IPR003594">
    <property type="entry name" value="HATPase_dom"/>
</dbReference>
<evidence type="ECO:0000256" key="6">
    <source>
        <dbReference type="ARBA" id="ARBA00022777"/>
    </source>
</evidence>
<keyword evidence="3" id="KW-0597">Phosphoprotein</keyword>
<dbReference type="PANTHER" id="PTHR41523">
    <property type="entry name" value="TWO-COMPONENT SYSTEM SENSOR PROTEIN"/>
    <property type="match status" value="1"/>
</dbReference>
<dbReference type="GO" id="GO:0005524">
    <property type="term" value="F:ATP binding"/>
    <property type="evidence" value="ECO:0007669"/>
    <property type="project" value="UniProtKB-KW"/>
</dbReference>
<dbReference type="EMBL" id="ASWB01000001">
    <property type="protein sequence ID" value="EOT73577.1"/>
    <property type="molecule type" value="Genomic_DNA"/>
</dbReference>
<evidence type="ECO:0000256" key="4">
    <source>
        <dbReference type="ARBA" id="ARBA00022679"/>
    </source>
</evidence>
<dbReference type="Gene3D" id="3.30.450.280">
    <property type="entry name" value="GAF domain"/>
    <property type="match status" value="1"/>
</dbReference>
<dbReference type="InterPro" id="IPR022066">
    <property type="entry name" value="PdtaS_GAF"/>
</dbReference>
<name>R2T376_9ENTE</name>
<dbReference type="RefSeq" id="WP_010764684.1">
    <property type="nucleotide sequence ID" value="NZ_ASWB01000001.1"/>
</dbReference>
<dbReference type="InterPro" id="IPR036890">
    <property type="entry name" value="HATPase_C_sf"/>
</dbReference>
<dbReference type="InterPro" id="IPR011495">
    <property type="entry name" value="Sig_transdc_His_kin_sub2_dim/P"/>
</dbReference>
<dbReference type="Proteomes" id="UP000013781">
    <property type="component" value="Unassembled WGS sequence"/>
</dbReference>
<evidence type="ECO:0000256" key="2">
    <source>
        <dbReference type="ARBA" id="ARBA00012438"/>
    </source>
</evidence>
<evidence type="ECO:0000313" key="10">
    <source>
        <dbReference type="EMBL" id="EOI01888.1"/>
    </source>
</evidence>
<proteinExistence type="predicted"/>
<dbReference type="OrthoDB" id="9767435at2"/>
<dbReference type="AlphaFoldDB" id="R2T376"/>
<comment type="caution">
    <text evidence="10">The sequence shown here is derived from an EMBL/GenBank/DDBJ whole genome shotgun (WGS) entry which is preliminary data.</text>
</comment>
<keyword evidence="4" id="KW-0808">Transferase</keyword>
<dbReference type="eggNOG" id="COG3920">
    <property type="taxonomic scope" value="Bacteria"/>
</dbReference>
<evidence type="ECO:0000256" key="1">
    <source>
        <dbReference type="ARBA" id="ARBA00000085"/>
    </source>
</evidence>
<dbReference type="GO" id="GO:0000160">
    <property type="term" value="P:phosphorelay signal transduction system"/>
    <property type="evidence" value="ECO:0007669"/>
    <property type="project" value="UniProtKB-KW"/>
</dbReference>
<keyword evidence="6" id="KW-0418">Kinase</keyword>